<dbReference type="SUPFAM" id="SSF48173">
    <property type="entry name" value="Cryptochrome/photolyase FAD-binding domain"/>
    <property type="match status" value="1"/>
</dbReference>
<evidence type="ECO:0000313" key="6">
    <source>
        <dbReference type="EMBL" id="GAA4511605.1"/>
    </source>
</evidence>
<dbReference type="Pfam" id="PF03441">
    <property type="entry name" value="FAD_binding_7"/>
    <property type="match status" value="1"/>
</dbReference>
<organism evidence="6 7">
    <name type="scientific">Sphingobacterium thermophilum</name>
    <dbReference type="NCBI Taxonomy" id="768534"/>
    <lineage>
        <taxon>Bacteria</taxon>
        <taxon>Pseudomonadati</taxon>
        <taxon>Bacteroidota</taxon>
        <taxon>Sphingobacteriia</taxon>
        <taxon>Sphingobacteriales</taxon>
        <taxon>Sphingobacteriaceae</taxon>
        <taxon>Sphingobacterium</taxon>
    </lineage>
</organism>
<comment type="caution">
    <text evidence="6">The sequence shown here is derived from an EMBL/GenBank/DDBJ whole genome shotgun (WGS) entry which is preliminary data.</text>
</comment>
<proteinExistence type="predicted"/>
<gene>
    <name evidence="6" type="ORF">GCM10023173_04510</name>
</gene>
<keyword evidence="4" id="KW-0274">FAD</keyword>
<comment type="cofactor">
    <cofactor evidence="2">
        <name>FAD</name>
        <dbReference type="ChEBI" id="CHEBI:57692"/>
    </cofactor>
</comment>
<dbReference type="PROSITE" id="PS51645">
    <property type="entry name" value="PHR_CRY_ALPHA_BETA"/>
    <property type="match status" value="1"/>
</dbReference>
<comment type="cofactor">
    <cofactor evidence="1">
        <name>(6R)-5,10-methylene-5,6,7,8-tetrahydrofolate</name>
        <dbReference type="ChEBI" id="CHEBI:15636"/>
    </cofactor>
</comment>
<evidence type="ECO:0000313" key="7">
    <source>
        <dbReference type="Proteomes" id="UP001500394"/>
    </source>
</evidence>
<evidence type="ECO:0000256" key="1">
    <source>
        <dbReference type="ARBA" id="ARBA00001932"/>
    </source>
</evidence>
<dbReference type="InterPro" id="IPR002081">
    <property type="entry name" value="Cryptochrome/DNA_photolyase_1"/>
</dbReference>
<dbReference type="InterPro" id="IPR014729">
    <property type="entry name" value="Rossmann-like_a/b/a_fold"/>
</dbReference>
<dbReference type="EMBL" id="BAABGR010000006">
    <property type="protein sequence ID" value="GAA4511605.1"/>
    <property type="molecule type" value="Genomic_DNA"/>
</dbReference>
<evidence type="ECO:0000256" key="2">
    <source>
        <dbReference type="ARBA" id="ARBA00001974"/>
    </source>
</evidence>
<dbReference type="InterPro" id="IPR005101">
    <property type="entry name" value="Cryptochr/Photolyase_FAD-bd"/>
</dbReference>
<keyword evidence="7" id="KW-1185">Reference proteome</keyword>
<feature type="domain" description="Photolyase/cryptochrome alpha/beta" evidence="5">
    <location>
        <begin position="4"/>
        <end position="138"/>
    </location>
</feature>
<dbReference type="Gene3D" id="1.25.40.80">
    <property type="match status" value="1"/>
</dbReference>
<dbReference type="InterPro" id="IPR036134">
    <property type="entry name" value="Crypto/Photolyase_FAD-like_sf"/>
</dbReference>
<keyword evidence="3" id="KW-0285">Flavoprotein</keyword>
<evidence type="ECO:0000259" key="5">
    <source>
        <dbReference type="PROSITE" id="PS51645"/>
    </source>
</evidence>
<evidence type="ECO:0000256" key="3">
    <source>
        <dbReference type="ARBA" id="ARBA00022630"/>
    </source>
</evidence>
<name>A0ABP8QW31_9SPHI</name>
<dbReference type="InterPro" id="IPR036155">
    <property type="entry name" value="Crypto/Photolyase_N_sf"/>
</dbReference>
<reference evidence="7" key="1">
    <citation type="journal article" date="2019" name="Int. J. Syst. Evol. Microbiol.">
        <title>The Global Catalogue of Microorganisms (GCM) 10K type strain sequencing project: providing services to taxonomists for standard genome sequencing and annotation.</title>
        <authorList>
            <consortium name="The Broad Institute Genomics Platform"/>
            <consortium name="The Broad Institute Genome Sequencing Center for Infectious Disease"/>
            <person name="Wu L."/>
            <person name="Ma J."/>
        </authorList>
    </citation>
    <scope>NUCLEOTIDE SEQUENCE [LARGE SCALE GENOMIC DNA]</scope>
    <source>
        <strain evidence="7">JCM 17858</strain>
    </source>
</reference>
<dbReference type="Gene3D" id="3.40.50.620">
    <property type="entry name" value="HUPs"/>
    <property type="match status" value="1"/>
</dbReference>
<dbReference type="Gene3D" id="1.10.579.10">
    <property type="entry name" value="DNA Cyclobutane Dipyrimidine Photolyase, subunit A, domain 3"/>
    <property type="match status" value="1"/>
</dbReference>
<evidence type="ECO:0000256" key="4">
    <source>
        <dbReference type="ARBA" id="ARBA00022827"/>
    </source>
</evidence>
<protein>
    <submittedName>
        <fullName evidence="6">DASH family cryptochrome</fullName>
    </submittedName>
</protein>
<dbReference type="PANTHER" id="PTHR11455:SF9">
    <property type="entry name" value="CRYPTOCHROME CIRCADIAN CLOCK 5 ISOFORM X1"/>
    <property type="match status" value="1"/>
</dbReference>
<dbReference type="Pfam" id="PF00875">
    <property type="entry name" value="DNA_photolyase"/>
    <property type="match status" value="1"/>
</dbReference>
<accession>A0ABP8QW31</accession>
<dbReference type="PANTHER" id="PTHR11455">
    <property type="entry name" value="CRYPTOCHROME"/>
    <property type="match status" value="1"/>
</dbReference>
<dbReference type="SUPFAM" id="SSF52425">
    <property type="entry name" value="Cryptochrome/photolyase, N-terminal domain"/>
    <property type="match status" value="1"/>
</dbReference>
<dbReference type="RefSeq" id="WP_345064123.1">
    <property type="nucleotide sequence ID" value="NZ_BAABGR010000006.1"/>
</dbReference>
<dbReference type="InterPro" id="IPR006050">
    <property type="entry name" value="DNA_photolyase_N"/>
</dbReference>
<sequence length="411" mass="48491">MNKKVILVWFRNDLRTSDNEVLYSAIEKSDFVIPVYIFDPRYYTTNRYGFENTGALRRQFILNSVAALKSKLQKLGGDLLTFEGYPEEIIPRLVQKYDVDEVYHHREIARRETRISELVEESLWLVKRNLKHFIGHTLYHKEDLPFPIKDIPDDYNTFKKKVSKESFVRESIPDVTHVAIPPHVERTPFDVEVDEENLYLYGEGWAKQRMEELITQAELTQDLFSELSPYLSLGILSPAQVYHFFQKHLTSTKKKVVTSVLEGLLWRDYYRFMLKKYPNCFFKTVEEGKPDKESFDAFVQGKTADSDINELVQRLNDTGMLNRLEKELVAMYFVYERKLPWRYGASFFEQQLIDYAPATNYGFWSHIVGRGTSLKHNRNEDDWLKMKKALEQVNPQPHLSNKVKKVSKEKI</sequence>
<dbReference type="Proteomes" id="UP001500394">
    <property type="component" value="Unassembled WGS sequence"/>
</dbReference>